<dbReference type="InterPro" id="IPR021315">
    <property type="entry name" value="Gap/Sap"/>
</dbReference>
<organism evidence="1 2">
    <name type="scientific">Mycobacterium parmense</name>
    <dbReference type="NCBI Taxonomy" id="185642"/>
    <lineage>
        <taxon>Bacteria</taxon>
        <taxon>Bacillati</taxon>
        <taxon>Actinomycetota</taxon>
        <taxon>Actinomycetes</taxon>
        <taxon>Mycobacteriales</taxon>
        <taxon>Mycobacteriaceae</taxon>
        <taxon>Mycobacterium</taxon>
        <taxon>Mycobacterium simiae complex</taxon>
    </lineage>
</organism>
<reference evidence="1 2" key="1">
    <citation type="journal article" date="2019" name="Emerg. Microbes Infect.">
        <title>Comprehensive subspecies identification of 175 nontuberculous mycobacteria species based on 7547 genomic profiles.</title>
        <authorList>
            <person name="Matsumoto Y."/>
            <person name="Kinjo T."/>
            <person name="Motooka D."/>
            <person name="Nabeya D."/>
            <person name="Jung N."/>
            <person name="Uechi K."/>
            <person name="Horii T."/>
            <person name="Iida T."/>
            <person name="Fujita J."/>
            <person name="Nakamura S."/>
        </authorList>
    </citation>
    <scope>NUCLEOTIDE SEQUENCE [LARGE SCALE GENOMIC DNA]</scope>
    <source>
        <strain evidence="1 2">JCM 14742</strain>
    </source>
</reference>
<sequence>MLLVPTLLLTLDPLRLGLILLLITRARPVQSLFAYWVGAMTASVPYMLVPLMVLHAIPSFRSFADRYANPATLNNPTVGHIQMGIGALALSIAAVMGVRFRAHQRASLAIAGAPASTLPPDGDQDVTKKSAAPKGRLRARIHTAWENGSTWPAFMFGAMSGPPPVTALLVLTTVMASGAAIGTQISLALAWVVGMFAVVEIILISHLVAPVRTQAALQLLHDWILAHKRQVLIAMIVVAGVAMLALGMRGIGAGP</sequence>
<protein>
    <submittedName>
        <fullName evidence="1">Uncharacterized protein</fullName>
    </submittedName>
</protein>
<evidence type="ECO:0000313" key="2">
    <source>
        <dbReference type="Proteomes" id="UP000467105"/>
    </source>
</evidence>
<dbReference type="AlphaFoldDB" id="A0A7I7YRK0"/>
<dbReference type="Pfam" id="PF11139">
    <property type="entry name" value="SfLAP"/>
    <property type="match status" value="1"/>
</dbReference>
<proteinExistence type="predicted"/>
<name>A0A7I7YRK0_9MYCO</name>
<dbReference type="Proteomes" id="UP000467105">
    <property type="component" value="Chromosome"/>
</dbReference>
<dbReference type="EMBL" id="AP022614">
    <property type="protein sequence ID" value="BBZ44498.1"/>
    <property type="molecule type" value="Genomic_DNA"/>
</dbReference>
<keyword evidence="2" id="KW-1185">Reference proteome</keyword>
<evidence type="ECO:0000313" key="1">
    <source>
        <dbReference type="EMBL" id="BBZ44498.1"/>
    </source>
</evidence>
<gene>
    <name evidence="1" type="ORF">MPRM_17790</name>
</gene>
<accession>A0A7I7YRK0</accession>